<keyword evidence="2" id="KW-1133">Transmembrane helix</keyword>
<reference evidence="4" key="1">
    <citation type="submission" date="2023-10" db="EMBL/GenBank/DDBJ databases">
        <title>Genome sequence of Blautia coccoides DSM 935.</title>
        <authorList>
            <person name="Boeer T."/>
            <person name="Bengelsdorf F.R."/>
            <person name="Daniel R."/>
            <person name="Poehlein A."/>
        </authorList>
    </citation>
    <scope>NUCLEOTIDE SEQUENCE [LARGE SCALE GENOMIC DNA]</scope>
    <source>
        <strain evidence="4">DSM 935</strain>
    </source>
</reference>
<organism evidence="4 5">
    <name type="scientific">Blautia producta</name>
    <dbReference type="NCBI Taxonomy" id="33035"/>
    <lineage>
        <taxon>Bacteria</taxon>
        <taxon>Bacillati</taxon>
        <taxon>Bacillota</taxon>
        <taxon>Clostridia</taxon>
        <taxon>Lachnospirales</taxon>
        <taxon>Lachnospiraceae</taxon>
        <taxon>Blautia</taxon>
    </lineage>
</organism>
<evidence type="ECO:0000256" key="3">
    <source>
        <dbReference type="SAM" id="SignalP"/>
    </source>
</evidence>
<feature type="region of interest" description="Disordered" evidence="1">
    <location>
        <begin position="45"/>
        <end position="71"/>
    </location>
</feature>
<evidence type="ECO:0000313" key="5">
    <source>
        <dbReference type="Proteomes" id="UP001325248"/>
    </source>
</evidence>
<keyword evidence="2" id="KW-0472">Membrane</keyword>
<sequence length="105" mass="11030">MMGKGKRMMVLALSVLLVCTPVCVYASSSSLHLYTEKDKTADTVKKSAAKNSTAKNRTGITSGTAAKTGDDSRTAGLLAVCLTAGCVIYLAARQKKSGQDLQKNE</sequence>
<dbReference type="EMBL" id="CP136422">
    <property type="protein sequence ID" value="WPX71976.1"/>
    <property type="molecule type" value="Genomic_DNA"/>
</dbReference>
<feature type="signal peptide" evidence="3">
    <location>
        <begin position="1"/>
        <end position="26"/>
    </location>
</feature>
<evidence type="ECO:0000256" key="2">
    <source>
        <dbReference type="SAM" id="Phobius"/>
    </source>
</evidence>
<keyword evidence="3" id="KW-0732">Signal</keyword>
<feature type="chain" id="PRO_5046370335" description="LPXTG-motif cell wall-anchored protein" evidence="3">
    <location>
        <begin position="27"/>
        <end position="105"/>
    </location>
</feature>
<dbReference type="Proteomes" id="UP001325248">
    <property type="component" value="Chromosome"/>
</dbReference>
<name>A0ABZ0U9P4_9FIRM</name>
<evidence type="ECO:0000313" key="4">
    <source>
        <dbReference type="EMBL" id="WPX71976.1"/>
    </source>
</evidence>
<feature type="transmembrane region" description="Helical" evidence="2">
    <location>
        <begin position="74"/>
        <end position="92"/>
    </location>
</feature>
<gene>
    <name evidence="4" type="ORF">BLCOC_03000</name>
</gene>
<keyword evidence="2" id="KW-0812">Transmembrane</keyword>
<keyword evidence="5" id="KW-1185">Reference proteome</keyword>
<evidence type="ECO:0008006" key="6">
    <source>
        <dbReference type="Google" id="ProtNLM"/>
    </source>
</evidence>
<evidence type="ECO:0000256" key="1">
    <source>
        <dbReference type="SAM" id="MobiDB-lite"/>
    </source>
</evidence>
<proteinExistence type="predicted"/>
<accession>A0ABZ0U9P4</accession>
<protein>
    <recommendedName>
        <fullName evidence="6">LPXTG-motif cell wall-anchored protein</fullName>
    </recommendedName>
</protein>